<dbReference type="AlphaFoldDB" id="A0A5B1CGL6"/>
<feature type="region of interest" description="Disordered" evidence="1">
    <location>
        <begin position="427"/>
        <end position="454"/>
    </location>
</feature>
<feature type="domain" description="3-keto-alpha-glucoside-1,2-lyase/3-keto-2-hydroxy-glucal hydratase" evidence="2">
    <location>
        <begin position="290"/>
        <end position="464"/>
    </location>
</feature>
<evidence type="ECO:0000259" key="2">
    <source>
        <dbReference type="Pfam" id="PF06439"/>
    </source>
</evidence>
<feature type="compositionally biased region" description="Basic and acidic residues" evidence="1">
    <location>
        <begin position="427"/>
        <end position="440"/>
    </location>
</feature>
<evidence type="ECO:0000313" key="3">
    <source>
        <dbReference type="EMBL" id="KAA1260337.1"/>
    </source>
</evidence>
<accession>A0A5B1CGL6</accession>
<dbReference type="GO" id="GO:0016787">
    <property type="term" value="F:hydrolase activity"/>
    <property type="evidence" value="ECO:0007669"/>
    <property type="project" value="InterPro"/>
</dbReference>
<evidence type="ECO:0000256" key="1">
    <source>
        <dbReference type="SAM" id="MobiDB-lite"/>
    </source>
</evidence>
<keyword evidence="4" id="KW-1185">Reference proteome</keyword>
<dbReference type="InterPro" id="IPR010496">
    <property type="entry name" value="AL/BT2_dom"/>
</dbReference>
<proteinExistence type="predicted"/>
<reference evidence="3 4" key="1">
    <citation type="submission" date="2019-08" db="EMBL/GenBank/DDBJ databases">
        <title>Deep-cultivation of Planctomycetes and their phenomic and genomic characterization uncovers novel biology.</title>
        <authorList>
            <person name="Wiegand S."/>
            <person name="Jogler M."/>
            <person name="Boedeker C."/>
            <person name="Pinto D."/>
            <person name="Vollmers J."/>
            <person name="Rivas-Marin E."/>
            <person name="Kohn T."/>
            <person name="Peeters S.H."/>
            <person name="Heuer A."/>
            <person name="Rast P."/>
            <person name="Oberbeckmann S."/>
            <person name="Bunk B."/>
            <person name="Jeske O."/>
            <person name="Meyerdierks A."/>
            <person name="Storesund J.E."/>
            <person name="Kallscheuer N."/>
            <person name="Luecker S."/>
            <person name="Lage O.M."/>
            <person name="Pohl T."/>
            <person name="Merkel B.J."/>
            <person name="Hornburger P."/>
            <person name="Mueller R.-W."/>
            <person name="Bruemmer F."/>
            <person name="Labrenz M."/>
            <person name="Spormann A.M."/>
            <person name="Op Den Camp H."/>
            <person name="Overmann J."/>
            <person name="Amann R."/>
            <person name="Jetten M.S.M."/>
            <person name="Mascher T."/>
            <person name="Medema M.H."/>
            <person name="Devos D.P."/>
            <person name="Kaster A.-K."/>
            <person name="Ovreas L."/>
            <person name="Rohde M."/>
            <person name="Galperin M.Y."/>
            <person name="Jogler C."/>
        </authorList>
    </citation>
    <scope>NUCLEOTIDE SEQUENCE [LARGE SCALE GENOMIC DNA]</scope>
    <source>
        <strain evidence="3 4">LF1</strain>
    </source>
</reference>
<dbReference type="EMBL" id="VRLW01000001">
    <property type="protein sequence ID" value="KAA1260337.1"/>
    <property type="molecule type" value="Genomic_DNA"/>
</dbReference>
<dbReference type="RefSeq" id="WP_084422666.1">
    <property type="nucleotide sequence ID" value="NZ_LWSK01000052.1"/>
</dbReference>
<organism evidence="3 4">
    <name type="scientific">Rubripirellula obstinata</name>
    <dbReference type="NCBI Taxonomy" id="406547"/>
    <lineage>
        <taxon>Bacteria</taxon>
        <taxon>Pseudomonadati</taxon>
        <taxon>Planctomycetota</taxon>
        <taxon>Planctomycetia</taxon>
        <taxon>Pirellulales</taxon>
        <taxon>Pirellulaceae</taxon>
        <taxon>Rubripirellula</taxon>
    </lineage>
</organism>
<evidence type="ECO:0000313" key="4">
    <source>
        <dbReference type="Proteomes" id="UP000322699"/>
    </source>
</evidence>
<dbReference type="Gene3D" id="2.60.120.560">
    <property type="entry name" value="Exo-inulinase, domain 1"/>
    <property type="match status" value="2"/>
</dbReference>
<dbReference type="Proteomes" id="UP000322699">
    <property type="component" value="Unassembled WGS sequence"/>
</dbReference>
<feature type="domain" description="3-keto-alpha-glucoside-1,2-lyase/3-keto-2-hydroxy-glucal hydratase" evidence="2">
    <location>
        <begin position="117"/>
        <end position="280"/>
    </location>
</feature>
<dbReference type="Pfam" id="PF06439">
    <property type="entry name" value="3keto-disac_hyd"/>
    <property type="match status" value="2"/>
</dbReference>
<sequence>MKRNKRSPLVSRTSATKWRQHLAWGVSPRIQVHSDAKPRRADSESAATALLSPLRHREPLAACLVLFVIILATGCKQQTITENPTAKPPVIVAPQSYEASAEQLLAARLPAEVAAEGWIRLFDGHTLYGWEIAGPANWSVKDQTIAVTGGEESLLCTSMPWLNFELRLQYRCGKDTDSGVFLRTPLEPDGSGVDCFEINLADNAPAFPTGSVVGKQKSQSKTVPTDDWRSLEIVVNENDITVSIEGEGVCEYTDEIGFPAGRIGLQHKKGSIEFREIRLRPLGLENTLDKKLSQWTKYPKMPGEFSVNDQGWLHAKGGRNQLESKQSYGNFVLLAEFKMPKPEMNSGIFFRCIEGSEMMGYECQLSNQAEGGNPLVPADYGTGGFFKRQNARLVAGLIDDWSTLLLVADGPTMAAWVQGIQVSNFYDDRPPNENPRKGSKVESGTLMIQGHDPETDAYFKQLSVAKTDD</sequence>
<name>A0A5B1CGL6_9BACT</name>
<gene>
    <name evidence="3" type="ORF">LF1_28760</name>
</gene>
<protein>
    <recommendedName>
        <fullName evidence="2">3-keto-alpha-glucoside-1,2-lyase/3-keto-2-hydroxy-glucal hydratase domain-containing protein</fullName>
    </recommendedName>
</protein>
<dbReference type="OrthoDB" id="211384at2"/>
<comment type="caution">
    <text evidence="3">The sequence shown here is derived from an EMBL/GenBank/DDBJ whole genome shotgun (WGS) entry which is preliminary data.</text>
</comment>